<dbReference type="Pfam" id="PF00501">
    <property type="entry name" value="AMP-binding"/>
    <property type="match status" value="1"/>
</dbReference>
<dbReference type="AlphaFoldDB" id="A0A7R9Q2U5"/>
<dbReference type="PANTHER" id="PTHR24096">
    <property type="entry name" value="LONG-CHAIN-FATTY-ACID--COA LIGASE"/>
    <property type="match status" value="1"/>
</dbReference>
<dbReference type="SUPFAM" id="SSF56801">
    <property type="entry name" value="Acetyl-CoA synthetase-like"/>
    <property type="match status" value="1"/>
</dbReference>
<dbReference type="InterPro" id="IPR042099">
    <property type="entry name" value="ANL_N_sf"/>
</dbReference>
<dbReference type="EMBL" id="CAJPIZ010006769">
    <property type="protein sequence ID" value="CAG2109801.1"/>
    <property type="molecule type" value="Genomic_DNA"/>
</dbReference>
<organism evidence="6">
    <name type="scientific">Medioppia subpectinata</name>
    <dbReference type="NCBI Taxonomy" id="1979941"/>
    <lineage>
        <taxon>Eukaryota</taxon>
        <taxon>Metazoa</taxon>
        <taxon>Ecdysozoa</taxon>
        <taxon>Arthropoda</taxon>
        <taxon>Chelicerata</taxon>
        <taxon>Arachnida</taxon>
        <taxon>Acari</taxon>
        <taxon>Acariformes</taxon>
        <taxon>Sarcoptiformes</taxon>
        <taxon>Oribatida</taxon>
        <taxon>Brachypylina</taxon>
        <taxon>Oppioidea</taxon>
        <taxon>Oppiidae</taxon>
        <taxon>Medioppia</taxon>
    </lineage>
</organism>
<dbReference type="EMBL" id="OC861344">
    <property type="protein sequence ID" value="CAD7629371.1"/>
    <property type="molecule type" value="Genomic_DNA"/>
</dbReference>
<evidence type="ECO:0000256" key="2">
    <source>
        <dbReference type="ARBA" id="ARBA00006432"/>
    </source>
</evidence>
<comment type="similarity">
    <text evidence="2">Belongs to the ATP-dependent AMP-binding enzyme family.</text>
</comment>
<proteinExistence type="inferred from homology"/>
<keyword evidence="4" id="KW-0576">Peroxisome</keyword>
<evidence type="ECO:0000313" key="6">
    <source>
        <dbReference type="EMBL" id="CAD7629371.1"/>
    </source>
</evidence>
<reference evidence="6" key="1">
    <citation type="submission" date="2020-11" db="EMBL/GenBank/DDBJ databases">
        <authorList>
            <person name="Tran Van P."/>
        </authorList>
    </citation>
    <scope>NUCLEOTIDE SEQUENCE</scope>
</reference>
<dbReference type="PROSITE" id="PS00455">
    <property type="entry name" value="AMP_BINDING"/>
    <property type="match status" value="1"/>
</dbReference>
<evidence type="ECO:0000256" key="4">
    <source>
        <dbReference type="ARBA" id="ARBA00023140"/>
    </source>
</evidence>
<feature type="domain" description="AMP-dependent synthetase/ligase" evidence="5">
    <location>
        <begin position="34"/>
        <end position="328"/>
    </location>
</feature>
<gene>
    <name evidence="6" type="ORF">OSB1V03_LOCUS9788</name>
</gene>
<name>A0A7R9Q2U5_9ACAR</name>
<dbReference type="Gene3D" id="3.40.50.12780">
    <property type="entry name" value="N-terminal domain of ligase-like"/>
    <property type="match status" value="1"/>
</dbReference>
<evidence type="ECO:0000256" key="3">
    <source>
        <dbReference type="ARBA" id="ARBA00022598"/>
    </source>
</evidence>
<keyword evidence="3" id="KW-0436">Ligase</keyword>
<dbReference type="PANTHER" id="PTHR24096:SF149">
    <property type="entry name" value="AMP-BINDING DOMAIN-CONTAINING PROTEIN-RELATED"/>
    <property type="match status" value="1"/>
</dbReference>
<protein>
    <recommendedName>
        <fullName evidence="5">AMP-dependent synthetase/ligase domain-containing protein</fullName>
    </recommendedName>
</protein>
<evidence type="ECO:0000256" key="1">
    <source>
        <dbReference type="ARBA" id="ARBA00004275"/>
    </source>
</evidence>
<dbReference type="GO" id="GO:0005777">
    <property type="term" value="C:peroxisome"/>
    <property type="evidence" value="ECO:0007669"/>
    <property type="project" value="UniProtKB-SubCell"/>
</dbReference>
<dbReference type="GO" id="GO:0016405">
    <property type="term" value="F:CoA-ligase activity"/>
    <property type="evidence" value="ECO:0007669"/>
    <property type="project" value="TreeGrafter"/>
</dbReference>
<comment type="subcellular location">
    <subcellularLocation>
        <location evidence="1">Peroxisome</location>
    </subcellularLocation>
</comment>
<keyword evidence="7" id="KW-1185">Reference proteome</keyword>
<dbReference type="InterPro" id="IPR000873">
    <property type="entry name" value="AMP-dep_synth/lig_dom"/>
</dbReference>
<evidence type="ECO:0000259" key="5">
    <source>
        <dbReference type="Pfam" id="PF00501"/>
    </source>
</evidence>
<accession>A0A7R9Q2U5</accession>
<dbReference type="Proteomes" id="UP000759131">
    <property type="component" value="Unassembled WGS sequence"/>
</dbReference>
<sequence>MSDKYVIKSPLPSVDIPVLSVGEFALNYLKKLDPNHRCIIDACLETKWLTVGELIASAQAVATALLDRGLTKQDLIVTFANNSVEHSVLVFAAIFLGITLYPIGPVANVHELRTLLPTLGSIALFTDRDKSAIVDKVLADTTVKIQRKLTVMLDGEGREDTYVPFSKLLAECSGRVLTRVPHFPVDPETDIYIMLQSSGTSGVPKSVRLSHRAFVANIYCNIYDRTQHLNPLIFSEITPYGSISGQMFLYSYLLIGATFVVYSRVSEEAILSSVKKYDINAMFISPLLGSRLVSEDYFRKYDLSSVKLIMSSGAAFPGPVAEKLVNKYDINLHE</sequence>
<feature type="non-terminal residue" evidence="6">
    <location>
        <position position="1"/>
    </location>
</feature>
<dbReference type="OrthoDB" id="10253869at2759"/>
<evidence type="ECO:0000313" key="7">
    <source>
        <dbReference type="Proteomes" id="UP000759131"/>
    </source>
</evidence>
<dbReference type="InterPro" id="IPR020845">
    <property type="entry name" value="AMP-binding_CS"/>
</dbReference>